<evidence type="ECO:0000313" key="2">
    <source>
        <dbReference type="EMBL" id="MBB6076089.1"/>
    </source>
</evidence>
<sequence>MDTDSGPRHSRAVILPPVREARDRGLLKAGPMFSRLTPGGAEWADGTRTEADAIIRCTGIRPALSHLTALALPAQDGQAADGATVSSLPIAASTDGSTR</sequence>
<proteinExistence type="predicted"/>
<dbReference type="Gene3D" id="3.50.50.60">
    <property type="entry name" value="FAD/NAD(P)-binding domain"/>
    <property type="match status" value="1"/>
</dbReference>
<feature type="region of interest" description="Disordered" evidence="1">
    <location>
        <begin position="78"/>
        <end position="99"/>
    </location>
</feature>
<protein>
    <submittedName>
        <fullName evidence="2">Uncharacterized protein</fullName>
    </submittedName>
</protein>
<evidence type="ECO:0000256" key="1">
    <source>
        <dbReference type="SAM" id="MobiDB-lite"/>
    </source>
</evidence>
<gene>
    <name evidence="2" type="ORF">HNR57_001994</name>
</gene>
<dbReference type="EMBL" id="JACHGV010000003">
    <property type="protein sequence ID" value="MBB6076089.1"/>
    <property type="molecule type" value="Genomic_DNA"/>
</dbReference>
<name>A0A7W9T8N7_9ACTN</name>
<reference evidence="2 3" key="1">
    <citation type="submission" date="2020-08" db="EMBL/GenBank/DDBJ databases">
        <title>Genomic Encyclopedia of Type Strains, Phase IV (KMG-IV): sequencing the most valuable type-strain genomes for metagenomic binning, comparative biology and taxonomic classification.</title>
        <authorList>
            <person name="Goeker M."/>
        </authorList>
    </citation>
    <scope>NUCLEOTIDE SEQUENCE [LARGE SCALE GENOMIC DNA]</scope>
    <source>
        <strain evidence="2 3">DSM 43350</strain>
    </source>
</reference>
<dbReference type="Proteomes" id="UP000591537">
    <property type="component" value="Unassembled WGS sequence"/>
</dbReference>
<comment type="caution">
    <text evidence="2">The sequence shown here is derived from an EMBL/GenBank/DDBJ whole genome shotgun (WGS) entry which is preliminary data.</text>
</comment>
<dbReference type="InterPro" id="IPR036188">
    <property type="entry name" value="FAD/NAD-bd_sf"/>
</dbReference>
<keyword evidence="3" id="KW-1185">Reference proteome</keyword>
<dbReference type="AlphaFoldDB" id="A0A7W9T8N7"/>
<organism evidence="2 3">
    <name type="scientific">Streptomyces paradoxus</name>
    <dbReference type="NCBI Taxonomy" id="66375"/>
    <lineage>
        <taxon>Bacteria</taxon>
        <taxon>Bacillati</taxon>
        <taxon>Actinomycetota</taxon>
        <taxon>Actinomycetes</taxon>
        <taxon>Kitasatosporales</taxon>
        <taxon>Streptomycetaceae</taxon>
        <taxon>Streptomyces</taxon>
    </lineage>
</organism>
<accession>A0A7W9T8N7</accession>
<evidence type="ECO:0000313" key="3">
    <source>
        <dbReference type="Proteomes" id="UP000591537"/>
    </source>
</evidence>
<dbReference type="RefSeq" id="WP_376772212.1">
    <property type="nucleotide sequence ID" value="NZ_BAAARS010000003.1"/>
</dbReference>